<dbReference type="PATRIC" id="fig|989403.3.peg.4084"/>
<dbReference type="RefSeq" id="WP_068009423.1">
    <property type="nucleotide sequence ID" value="NZ_FOFM01000038.1"/>
</dbReference>
<dbReference type="Gene3D" id="1.10.10.10">
    <property type="entry name" value="Winged helix-like DNA-binding domain superfamily/Winged helix DNA-binding domain"/>
    <property type="match status" value="1"/>
</dbReference>
<dbReference type="SUPFAM" id="SSF46785">
    <property type="entry name" value="Winged helix' DNA-binding domain"/>
    <property type="match status" value="1"/>
</dbReference>
<dbReference type="PANTHER" id="PTHR38600">
    <property type="entry name" value="TRANSCRIPTIONAL REGULATORY PROTEIN"/>
    <property type="match status" value="1"/>
</dbReference>
<protein>
    <submittedName>
        <fullName evidence="2">Transcriptional repressor SdpR</fullName>
    </submittedName>
</protein>
<dbReference type="EMBL" id="LMCB01000089">
    <property type="protein sequence ID" value="KZL14457.1"/>
    <property type="molecule type" value="Genomic_DNA"/>
</dbReference>
<dbReference type="Proteomes" id="UP000076577">
    <property type="component" value="Unassembled WGS sequence"/>
</dbReference>
<dbReference type="STRING" id="989403.SAMN05421798_1386"/>
<accession>A0A165VME5</accession>
<evidence type="ECO:0000313" key="2">
    <source>
        <dbReference type="EMBL" id="KZL14457.1"/>
    </source>
</evidence>
<gene>
    <name evidence="2" type="primary">sdpR_2</name>
    <name evidence="2" type="ORF">PsAD2_03752</name>
</gene>
<comment type="caution">
    <text evidence="2">The sequence shown here is derived from an EMBL/GenBank/DDBJ whole genome shotgun (WGS) entry which is preliminary data.</text>
</comment>
<dbReference type="InterPro" id="IPR036390">
    <property type="entry name" value="WH_DNA-bd_sf"/>
</dbReference>
<dbReference type="PANTHER" id="PTHR38600:SF2">
    <property type="entry name" value="SLL0088 PROTEIN"/>
    <property type="match status" value="1"/>
</dbReference>
<dbReference type="CDD" id="cd00090">
    <property type="entry name" value="HTH_ARSR"/>
    <property type="match status" value="1"/>
</dbReference>
<name>A0A165VME5_9HYPH</name>
<dbReference type="Pfam" id="PF12840">
    <property type="entry name" value="HTH_20"/>
    <property type="match status" value="1"/>
</dbReference>
<dbReference type="SMART" id="SM00418">
    <property type="entry name" value="HTH_ARSR"/>
    <property type="match status" value="1"/>
</dbReference>
<dbReference type="AlphaFoldDB" id="A0A165VME5"/>
<proteinExistence type="predicted"/>
<dbReference type="NCBIfam" id="NF033788">
    <property type="entry name" value="HTH_metalloreg"/>
    <property type="match status" value="1"/>
</dbReference>
<dbReference type="InterPro" id="IPR001845">
    <property type="entry name" value="HTH_ArsR_DNA-bd_dom"/>
</dbReference>
<keyword evidence="3" id="KW-1185">Reference proteome</keyword>
<sequence length="111" mass="12433">MANHLDSFFSALADPTRRAVIVRLVAGPAQVSELHEPHNMALPSFLKHLGKLEAAGIIRSEKIGRIRMVYIEAAPIAEAEEWLKQQRHVWEKRLDRLSALAGNIEKESNDG</sequence>
<organism evidence="2 3">
    <name type="scientific">Pseudovibrio axinellae</name>
    <dbReference type="NCBI Taxonomy" id="989403"/>
    <lineage>
        <taxon>Bacteria</taxon>
        <taxon>Pseudomonadati</taxon>
        <taxon>Pseudomonadota</taxon>
        <taxon>Alphaproteobacteria</taxon>
        <taxon>Hyphomicrobiales</taxon>
        <taxon>Stappiaceae</taxon>
        <taxon>Pseudovibrio</taxon>
    </lineage>
</organism>
<reference evidence="2 3" key="1">
    <citation type="journal article" date="2016" name="Front. Microbiol.">
        <title>Comparative Genomic Analysis Reveals a Diverse Repertoire of Genes Involved in Prokaryote-Eukaryote Interactions within the Pseudovibrio Genus.</title>
        <authorList>
            <person name="Romano S."/>
            <person name="Fernandez-Guerra A."/>
            <person name="Reen F.J."/>
            <person name="Glockner F.O."/>
            <person name="Crowley S.P."/>
            <person name="O'Sullivan O."/>
            <person name="Cotter P.D."/>
            <person name="Adams C."/>
            <person name="Dobson A.D."/>
            <person name="O'Gara F."/>
        </authorList>
    </citation>
    <scope>NUCLEOTIDE SEQUENCE [LARGE SCALE GENOMIC DNA]</scope>
    <source>
        <strain evidence="2 3">Ad2</strain>
    </source>
</reference>
<dbReference type="InterPro" id="IPR036388">
    <property type="entry name" value="WH-like_DNA-bd_sf"/>
</dbReference>
<feature type="domain" description="HTH arsR-type" evidence="1">
    <location>
        <begin position="1"/>
        <end position="91"/>
    </location>
</feature>
<dbReference type="InterPro" id="IPR011991">
    <property type="entry name" value="ArsR-like_HTH"/>
</dbReference>
<evidence type="ECO:0000259" key="1">
    <source>
        <dbReference type="PROSITE" id="PS50987"/>
    </source>
</evidence>
<dbReference type="GO" id="GO:0003700">
    <property type="term" value="F:DNA-binding transcription factor activity"/>
    <property type="evidence" value="ECO:0007669"/>
    <property type="project" value="InterPro"/>
</dbReference>
<dbReference type="PROSITE" id="PS50987">
    <property type="entry name" value="HTH_ARSR_2"/>
    <property type="match status" value="1"/>
</dbReference>
<evidence type="ECO:0000313" key="3">
    <source>
        <dbReference type="Proteomes" id="UP000076577"/>
    </source>
</evidence>
<dbReference type="OrthoDB" id="9790747at2"/>